<comment type="caution">
    <text evidence="2">The sequence shown here is derived from an EMBL/GenBank/DDBJ whole genome shotgun (WGS) entry which is preliminary data.</text>
</comment>
<evidence type="ECO:0000313" key="3">
    <source>
        <dbReference type="Proteomes" id="UP001595457"/>
    </source>
</evidence>
<feature type="chain" id="PRO_5045179939" evidence="1">
    <location>
        <begin position="24"/>
        <end position="208"/>
    </location>
</feature>
<gene>
    <name evidence="2" type="ORF">ACFOJE_17765</name>
</gene>
<dbReference type="Proteomes" id="UP001595457">
    <property type="component" value="Unassembled WGS sequence"/>
</dbReference>
<evidence type="ECO:0000256" key="1">
    <source>
        <dbReference type="SAM" id="SignalP"/>
    </source>
</evidence>
<keyword evidence="1" id="KW-0732">Signal</keyword>
<organism evidence="2 3">
    <name type="scientific">Azotobacter bryophylli</name>
    <dbReference type="NCBI Taxonomy" id="1986537"/>
    <lineage>
        <taxon>Bacteria</taxon>
        <taxon>Pseudomonadati</taxon>
        <taxon>Pseudomonadota</taxon>
        <taxon>Gammaproteobacteria</taxon>
        <taxon>Pseudomonadales</taxon>
        <taxon>Pseudomonadaceae</taxon>
        <taxon>Azotobacter</taxon>
    </lineage>
</organism>
<feature type="signal peptide" evidence="1">
    <location>
        <begin position="1"/>
        <end position="23"/>
    </location>
</feature>
<dbReference type="PROSITE" id="PS51257">
    <property type="entry name" value="PROKAR_LIPOPROTEIN"/>
    <property type="match status" value="1"/>
</dbReference>
<name>A0ABV7AY04_9GAMM</name>
<accession>A0ABV7AY04</accession>
<keyword evidence="3" id="KW-1185">Reference proteome</keyword>
<sequence length="208" mass="20694">MKTSRSIALAAFLTMTAGCTASAFNLDDAARMTSAVTGTPTTNVGVLGNSQTATLINTLVALNVTPLQALGGTGALLGLAKNQLQETAYAQLAQSVPGLESLTGSNALNQASVLGSLLGQSPGMTQASELLANVNSMNDVNQTFSALGMQPTMVGQFTPVLLQYLGNQGASGPLLQSLEGVWGVNGTLANPALPGAATGAATGTATGL</sequence>
<evidence type="ECO:0000313" key="2">
    <source>
        <dbReference type="EMBL" id="MFC2974053.1"/>
    </source>
</evidence>
<dbReference type="EMBL" id="JBHRSJ010000034">
    <property type="protein sequence ID" value="MFC2974053.1"/>
    <property type="molecule type" value="Genomic_DNA"/>
</dbReference>
<dbReference type="Pfam" id="PF11075">
    <property type="entry name" value="DUF2780"/>
    <property type="match status" value="1"/>
</dbReference>
<dbReference type="RefSeq" id="WP_377816015.1">
    <property type="nucleotide sequence ID" value="NZ_JBHRSJ010000034.1"/>
</dbReference>
<proteinExistence type="predicted"/>
<reference evidence="3" key="1">
    <citation type="journal article" date="2019" name="Int. J. Syst. Evol. Microbiol.">
        <title>The Global Catalogue of Microorganisms (GCM) 10K type strain sequencing project: providing services to taxonomists for standard genome sequencing and annotation.</title>
        <authorList>
            <consortium name="The Broad Institute Genomics Platform"/>
            <consortium name="The Broad Institute Genome Sequencing Center for Infectious Disease"/>
            <person name="Wu L."/>
            <person name="Ma J."/>
        </authorList>
    </citation>
    <scope>NUCLEOTIDE SEQUENCE [LARGE SCALE GENOMIC DNA]</scope>
    <source>
        <strain evidence="3">KCTC 62195</strain>
    </source>
</reference>
<dbReference type="InterPro" id="IPR021302">
    <property type="entry name" value="DUF2780_VcgC/VcgE"/>
</dbReference>
<protein>
    <submittedName>
        <fullName evidence="2">DUF2780 domain-containing protein</fullName>
    </submittedName>
</protein>